<keyword evidence="2" id="KW-0456">Lyase</keyword>
<dbReference type="EMBL" id="CP002289">
    <property type="protein sequence ID" value="ADP19958.1"/>
    <property type="molecule type" value="Genomic_DNA"/>
</dbReference>
<organism evidence="3 4">
    <name type="scientific">Achromobacter xylosoxidans (strain A8)</name>
    <dbReference type="NCBI Taxonomy" id="762376"/>
    <lineage>
        <taxon>Bacteria</taxon>
        <taxon>Pseudomonadati</taxon>
        <taxon>Pseudomonadota</taxon>
        <taxon>Betaproteobacteria</taxon>
        <taxon>Burkholderiales</taxon>
        <taxon>Alcaligenaceae</taxon>
        <taxon>Achromobacter</taxon>
    </lineage>
</organism>
<dbReference type="OrthoDB" id="9795692at2"/>
<evidence type="ECO:0000313" key="3">
    <source>
        <dbReference type="EMBL" id="ADP19958.1"/>
    </source>
</evidence>
<dbReference type="GO" id="GO:0005737">
    <property type="term" value="C:cytoplasm"/>
    <property type="evidence" value="ECO:0007669"/>
    <property type="project" value="TreeGrafter"/>
</dbReference>
<geneLocation type="plasmid" evidence="3 4">
    <name>pA82</name>
</geneLocation>
<protein>
    <recommendedName>
        <fullName evidence="1">glutathione-specific gamma-glutamylcyclotransferase</fullName>
        <ecNumber evidence="1">4.3.2.7</ecNumber>
    </recommendedName>
</protein>
<dbReference type="HOGENOM" id="CLU_070703_1_0_4"/>
<dbReference type="Proteomes" id="UP000006876">
    <property type="component" value="Plasmid pA82"/>
</dbReference>
<dbReference type="PANTHER" id="PTHR12192">
    <property type="entry name" value="CATION TRANSPORT PROTEIN CHAC-RELATED"/>
    <property type="match status" value="1"/>
</dbReference>
<dbReference type="PANTHER" id="PTHR12192:SF2">
    <property type="entry name" value="GLUTATHIONE-SPECIFIC GAMMA-GLUTAMYLCYCLOTRANSFERASE 2"/>
    <property type="match status" value="1"/>
</dbReference>
<reference evidence="4" key="1">
    <citation type="journal article" date="2011" name="J. Bacteriol.">
        <title>Complete genome sequence of the haloaromatic acid-degrading bacterium Achromobacter xylosoxidans A8.</title>
        <authorList>
            <person name="Strnad H."/>
            <person name="Ridl J."/>
            <person name="Paces J."/>
            <person name="Kolar M."/>
            <person name="Vlcek C."/>
            <person name="Paces V."/>
        </authorList>
    </citation>
    <scope>NUCLEOTIDE SEQUENCE [LARGE SCALE GENOMIC DNA]</scope>
    <source>
        <strain evidence="4">A8</strain>
        <plasmid evidence="4">pA82</plasmid>
    </source>
</reference>
<sequence>MLTRDLLDCGNNVNILPGTPAQPAWTMDVIEQSKQDTLSGRPTGTVAWLFAYGSLVWNPVIDTREQRMASLLSRHRSFYLRLIAGQTTRSVPGRMLAWQDGGECSGLACRLEEDNSLDEPRLVSVCEIVHGLCRPVWTREGLTDGRIASAFVFVADSEHPQNRVTHELNAVAIDGTTASSPFGSDREYLTYLEEALTRWEIRDSHVSNLARRVRELARMTKCQKFPGLRNRLPIQPHNNAPSATRFRGLLGILSCVLPRYAISSVDQ</sequence>
<dbReference type="AlphaFoldDB" id="E3HY04"/>
<dbReference type="InterPro" id="IPR006840">
    <property type="entry name" value="ChaC"/>
</dbReference>
<name>E3HY04_ACHXA</name>
<dbReference type="Gene3D" id="3.10.490.10">
    <property type="entry name" value="Gamma-glutamyl cyclotransferase-like"/>
    <property type="match status" value="1"/>
</dbReference>
<evidence type="ECO:0000256" key="2">
    <source>
        <dbReference type="ARBA" id="ARBA00023239"/>
    </source>
</evidence>
<dbReference type="eggNOG" id="COG3703">
    <property type="taxonomic scope" value="Bacteria"/>
</dbReference>
<dbReference type="GO" id="GO:0061928">
    <property type="term" value="F:glutathione specific gamma-glutamylcyclotransferase activity"/>
    <property type="evidence" value="ECO:0007669"/>
    <property type="project" value="UniProtKB-EC"/>
</dbReference>
<dbReference type="GO" id="GO:0006751">
    <property type="term" value="P:glutathione catabolic process"/>
    <property type="evidence" value="ECO:0007669"/>
    <property type="project" value="InterPro"/>
</dbReference>
<dbReference type="Pfam" id="PF04752">
    <property type="entry name" value="ChaC"/>
    <property type="match status" value="1"/>
</dbReference>
<accession>E3HY04</accession>
<dbReference type="EC" id="4.3.2.7" evidence="1"/>
<evidence type="ECO:0000313" key="4">
    <source>
        <dbReference type="Proteomes" id="UP000006876"/>
    </source>
</evidence>
<keyword evidence="3" id="KW-0614">Plasmid</keyword>
<gene>
    <name evidence="3" type="ordered locus">AXYL_06673</name>
</gene>
<evidence type="ECO:0000256" key="1">
    <source>
        <dbReference type="ARBA" id="ARBA00012344"/>
    </source>
</evidence>
<dbReference type="KEGG" id="axy:AXYL_06673"/>
<proteinExistence type="predicted"/>
<dbReference type="RefSeq" id="WP_013397146.1">
    <property type="nucleotide sequence ID" value="NC_014642.1"/>
</dbReference>